<evidence type="ECO:0000256" key="8">
    <source>
        <dbReference type="ARBA" id="ARBA00023145"/>
    </source>
</evidence>
<feature type="binding site" evidence="11">
    <location>
        <position position="285"/>
    </location>
    <ligand>
        <name>Zn(2+)</name>
        <dbReference type="ChEBI" id="CHEBI:29105"/>
        <label>2</label>
        <note>catalytic</note>
    </ligand>
</feature>
<dbReference type="CDD" id="cd04278">
    <property type="entry name" value="ZnMc_MMP"/>
    <property type="match status" value="1"/>
</dbReference>
<comment type="similarity">
    <text evidence="1">Belongs to the peptidase M10A family. Matrix metalloproteinases (MMPs) subfamily.</text>
</comment>
<evidence type="ECO:0000256" key="3">
    <source>
        <dbReference type="ARBA" id="ARBA00022723"/>
    </source>
</evidence>
<feature type="short sequence motif" description="Cysteine switch" evidence="12">
    <location>
        <begin position="117"/>
        <end position="148"/>
    </location>
</feature>
<evidence type="ECO:0000256" key="5">
    <source>
        <dbReference type="ARBA" id="ARBA00022801"/>
    </source>
</evidence>
<feature type="binding site" evidence="11">
    <location>
        <position position="267"/>
    </location>
    <ligand>
        <name>Zn(2+)</name>
        <dbReference type="ChEBI" id="CHEBI:29105"/>
        <label>2</label>
        <note>catalytic</note>
    </ligand>
</feature>
<keyword evidence="7" id="KW-0482">Metalloprotease</keyword>
<feature type="binding site" evidence="11">
    <location>
        <position position="277"/>
    </location>
    <ligand>
        <name>Zn(2+)</name>
        <dbReference type="ChEBI" id="CHEBI:29105"/>
        <label>2</label>
        <note>catalytic</note>
    </ligand>
</feature>
<dbReference type="SUPFAM" id="SSF47090">
    <property type="entry name" value="PGBD-like"/>
    <property type="match status" value="1"/>
</dbReference>
<dbReference type="InterPro" id="IPR006026">
    <property type="entry name" value="Peptidase_Metallo"/>
</dbReference>
<dbReference type="InterPro" id="IPR024079">
    <property type="entry name" value="MetalloPept_cat_dom_sf"/>
</dbReference>
<dbReference type="Pfam" id="PF00413">
    <property type="entry name" value="Peptidase_M10"/>
    <property type="match status" value="2"/>
</dbReference>
<dbReference type="GO" id="GO:0008270">
    <property type="term" value="F:zinc ion binding"/>
    <property type="evidence" value="ECO:0007669"/>
    <property type="project" value="InterPro"/>
</dbReference>
<feature type="active site" evidence="10">
    <location>
        <position position="268"/>
    </location>
</feature>
<keyword evidence="2" id="KW-0645">Protease</keyword>
<feature type="chain" id="PRO_5024399074" description="Peptidase metallopeptidase domain-containing protein" evidence="13">
    <location>
        <begin position="29"/>
        <end position="433"/>
    </location>
</feature>
<feature type="binding site" evidence="11">
    <location>
        <position position="233"/>
    </location>
    <ligand>
        <name>Zn(2+)</name>
        <dbReference type="ChEBI" id="CHEBI:29105"/>
        <label>1</label>
    </ligand>
</feature>
<evidence type="ECO:0000256" key="9">
    <source>
        <dbReference type="ARBA" id="ARBA00023180"/>
    </source>
</evidence>
<feature type="binding site" evidence="11">
    <location>
        <position position="248"/>
    </location>
    <ligand>
        <name>Ca(2+)</name>
        <dbReference type="ChEBI" id="CHEBI:29108"/>
        <label>1</label>
    </ligand>
</feature>
<evidence type="ECO:0000256" key="1">
    <source>
        <dbReference type="ARBA" id="ARBA00009614"/>
    </source>
</evidence>
<keyword evidence="16" id="KW-1185">Reference proteome</keyword>
<feature type="binding site" evidence="11">
    <location>
        <position position="218"/>
    </location>
    <ligand>
        <name>Zn(2+)</name>
        <dbReference type="ChEBI" id="CHEBI:29105"/>
        <label>1</label>
    </ligand>
</feature>
<dbReference type="InterPro" id="IPR002477">
    <property type="entry name" value="Peptidoglycan-bd-like"/>
</dbReference>
<keyword evidence="3 11" id="KW-0479">Metal-binding</keyword>
<organism evidence="15 16">
    <name type="scientific">Carpinus fangiana</name>
    <dbReference type="NCBI Taxonomy" id="176857"/>
    <lineage>
        <taxon>Eukaryota</taxon>
        <taxon>Viridiplantae</taxon>
        <taxon>Streptophyta</taxon>
        <taxon>Embryophyta</taxon>
        <taxon>Tracheophyta</taxon>
        <taxon>Spermatophyta</taxon>
        <taxon>Magnoliopsida</taxon>
        <taxon>eudicotyledons</taxon>
        <taxon>Gunneridae</taxon>
        <taxon>Pentapetalae</taxon>
        <taxon>rosids</taxon>
        <taxon>fabids</taxon>
        <taxon>Fagales</taxon>
        <taxon>Betulaceae</taxon>
        <taxon>Carpinus</taxon>
    </lineage>
</organism>
<feature type="binding site" evidence="11">
    <location>
        <position position="243"/>
    </location>
    <ligand>
        <name>Zn(2+)</name>
        <dbReference type="ChEBI" id="CHEBI:29105"/>
        <label>1</label>
    </ligand>
</feature>
<dbReference type="AlphaFoldDB" id="A0A5N6QGS9"/>
<feature type="binding site" evidence="11">
    <location>
        <position position="208"/>
    </location>
    <ligand>
        <name>Ca(2+)</name>
        <dbReference type="ChEBI" id="CHEBI:29108"/>
        <label>2</label>
    </ligand>
</feature>
<dbReference type="PRINTS" id="PR00138">
    <property type="entry name" value="MATRIXIN"/>
</dbReference>
<protein>
    <recommendedName>
        <fullName evidence="14">Peptidase metallopeptidase domain-containing protein</fullName>
    </recommendedName>
</protein>
<dbReference type="SMART" id="SM00235">
    <property type="entry name" value="ZnMc"/>
    <property type="match status" value="1"/>
</dbReference>
<keyword evidence="8" id="KW-0865">Zymogen</keyword>
<dbReference type="OrthoDB" id="406838at2759"/>
<dbReference type="Proteomes" id="UP000327013">
    <property type="component" value="Chromosome 1"/>
</dbReference>
<dbReference type="InterPro" id="IPR033739">
    <property type="entry name" value="M10A_MMP"/>
</dbReference>
<accession>A0A5N6QGS9</accession>
<feature type="binding site" description="in inhibited form" evidence="11">
    <location>
        <position position="119"/>
    </location>
    <ligand>
        <name>Zn(2+)</name>
        <dbReference type="ChEBI" id="CHEBI:29105"/>
        <label>2</label>
        <note>catalytic</note>
    </ligand>
</feature>
<feature type="domain" description="Peptidase metallopeptidase" evidence="14">
    <location>
        <begin position="156"/>
        <end position="311"/>
    </location>
</feature>
<dbReference type="EMBL" id="CM017321">
    <property type="protein sequence ID" value="KAE7997360.1"/>
    <property type="molecule type" value="Genomic_DNA"/>
</dbReference>
<keyword evidence="11" id="KW-0106">Calcium</keyword>
<feature type="binding site" evidence="11">
    <location>
        <position position="220"/>
    </location>
    <ligand>
        <name>Zn(2+)</name>
        <dbReference type="ChEBI" id="CHEBI:29105"/>
        <label>1</label>
    </ligand>
</feature>
<feature type="binding site" evidence="11">
    <location>
        <position position="226"/>
    </location>
    <ligand>
        <name>Ca(2+)</name>
        <dbReference type="ChEBI" id="CHEBI:29108"/>
        <label>3</label>
    </ligand>
</feature>
<dbReference type="GO" id="GO:0031012">
    <property type="term" value="C:extracellular matrix"/>
    <property type="evidence" value="ECO:0007669"/>
    <property type="project" value="InterPro"/>
</dbReference>
<comment type="cofactor">
    <cofactor evidence="11">
        <name>Ca(2+)</name>
        <dbReference type="ChEBI" id="CHEBI:29108"/>
    </cofactor>
    <text evidence="11">Can bind about 5 Ca(2+) ions per subunit.</text>
</comment>
<evidence type="ECO:0000256" key="10">
    <source>
        <dbReference type="PIRSR" id="PIRSR621190-1"/>
    </source>
</evidence>
<feature type="binding site" evidence="11">
    <location>
        <position position="225"/>
    </location>
    <ligand>
        <name>Ca(2+)</name>
        <dbReference type="ChEBI" id="CHEBI:29108"/>
        <label>3</label>
    </ligand>
</feature>
<dbReference type="Gene3D" id="3.40.390.10">
    <property type="entry name" value="Collagenase (Catalytic Domain)"/>
    <property type="match status" value="2"/>
</dbReference>
<evidence type="ECO:0000256" key="4">
    <source>
        <dbReference type="ARBA" id="ARBA00022729"/>
    </source>
</evidence>
<dbReference type="GO" id="GO:0004222">
    <property type="term" value="F:metalloendopeptidase activity"/>
    <property type="evidence" value="ECO:0007669"/>
    <property type="project" value="InterPro"/>
</dbReference>
<feature type="binding site" evidence="11">
    <location>
        <position position="248"/>
    </location>
    <ligand>
        <name>Ca(2+)</name>
        <dbReference type="ChEBI" id="CHEBI:29108"/>
        <label>3</label>
    </ligand>
</feature>
<feature type="binding site" evidence="11">
    <location>
        <position position="271"/>
    </location>
    <ligand>
        <name>Zn(2+)</name>
        <dbReference type="ChEBI" id="CHEBI:29105"/>
        <label>2</label>
        <note>catalytic</note>
    </ligand>
</feature>
<comment type="cofactor">
    <cofactor evidence="11">
        <name>Zn(2+)</name>
        <dbReference type="ChEBI" id="CHEBI:29105"/>
    </cofactor>
    <text evidence="11">Binds 2 Zn(2+) ions per subunit.</text>
</comment>
<evidence type="ECO:0000256" key="6">
    <source>
        <dbReference type="ARBA" id="ARBA00022833"/>
    </source>
</evidence>
<evidence type="ECO:0000259" key="14">
    <source>
        <dbReference type="SMART" id="SM00235"/>
    </source>
</evidence>
<evidence type="ECO:0000256" key="13">
    <source>
        <dbReference type="SAM" id="SignalP"/>
    </source>
</evidence>
<dbReference type="SUPFAM" id="SSF55486">
    <property type="entry name" value="Metalloproteases ('zincins'), catalytic domain"/>
    <property type="match status" value="2"/>
</dbReference>
<evidence type="ECO:0000256" key="11">
    <source>
        <dbReference type="PIRSR" id="PIRSR621190-2"/>
    </source>
</evidence>
<keyword evidence="5" id="KW-0378">Hydrolase</keyword>
<keyword evidence="9" id="KW-0325">Glycoprotein</keyword>
<dbReference type="InterPro" id="IPR001818">
    <property type="entry name" value="Pept_M10_metallopeptidase"/>
</dbReference>
<dbReference type="FunFam" id="3.40.390.10:FF:000018">
    <property type="entry name" value="Metalloendoproteinase 1"/>
    <property type="match status" value="1"/>
</dbReference>
<evidence type="ECO:0000313" key="15">
    <source>
        <dbReference type="EMBL" id="KAE7997360.1"/>
    </source>
</evidence>
<reference evidence="15 16" key="1">
    <citation type="submission" date="2019-06" db="EMBL/GenBank/DDBJ databases">
        <title>A chromosomal-level reference genome of Carpinus fangiana (Coryloideae, Betulaceae).</title>
        <authorList>
            <person name="Yang X."/>
            <person name="Wang Z."/>
            <person name="Zhang L."/>
            <person name="Hao G."/>
            <person name="Liu J."/>
            <person name="Yang Y."/>
        </authorList>
    </citation>
    <scope>NUCLEOTIDE SEQUENCE [LARGE SCALE GENOMIC DNA]</scope>
    <source>
        <strain evidence="15">Cfa_2016G</strain>
        <tissue evidence="15">Leaf</tissue>
    </source>
</reference>
<dbReference type="InterPro" id="IPR036365">
    <property type="entry name" value="PGBD-like_sf"/>
</dbReference>
<evidence type="ECO:0000256" key="2">
    <source>
        <dbReference type="ARBA" id="ARBA00022670"/>
    </source>
</evidence>
<dbReference type="PANTHER" id="PTHR10201:SF213">
    <property type="entry name" value="METALLOENDOPROTEINASE 2-MMP-LIKE"/>
    <property type="match status" value="1"/>
</dbReference>
<dbReference type="PANTHER" id="PTHR10201">
    <property type="entry name" value="MATRIX METALLOPROTEINASE"/>
    <property type="match status" value="1"/>
</dbReference>
<evidence type="ECO:0000256" key="12">
    <source>
        <dbReference type="PIRSR" id="PIRSR621190-5"/>
    </source>
</evidence>
<dbReference type="GO" id="GO:0006508">
    <property type="term" value="P:proteolysis"/>
    <property type="evidence" value="ECO:0007669"/>
    <property type="project" value="UniProtKB-KW"/>
</dbReference>
<gene>
    <name evidence="15" type="ORF">FH972_002002</name>
</gene>
<evidence type="ECO:0000256" key="7">
    <source>
        <dbReference type="ARBA" id="ARBA00023049"/>
    </source>
</evidence>
<evidence type="ECO:0000313" key="16">
    <source>
        <dbReference type="Proteomes" id="UP000327013"/>
    </source>
</evidence>
<keyword evidence="6 11" id="KW-0862">Zinc</keyword>
<keyword evidence="4 13" id="KW-0732">Signal</keyword>
<sequence>MAAWKPFSLIFSLALLILLLLPLLSAHATNSPNSHDKTASPFEFLKGLQGCQKGNKTKGIHDLKKYLEQFGYLSHNHSNEDDFDDILESAVKTYQLNFHLNATGTLDDKTVSTMMMPRCGVADIVNGTNWMHLGKKWHQKSHGSFHIVSHYAFFPGNPRWPQSKYHLTYGFVAGTPTAAINAVAQAFRAWASRTHFTFSQAPSGSRPDIIVGFFRRDHGDGLPFDGPGGTLAHAFAPTDGRFHYDGDERWTVGAVSGAFDLQTVAVHEIGHNLGLEHSSVPEAIMYPYIPSGATKGLHPDDIEGIRVLYNISNHGCFESFFSLLIGSPPTPPSFPFEYLKGLQGHPKCYAHQVSPHLRISGGTPSEAMNPVAQDFLTWASNTHFTFSQAQDDSNADIKIGFSRGDHGDGHPFDGAGGTLAGSCFCTDGWEIPL</sequence>
<feature type="binding site" evidence="11">
    <location>
        <position position="245"/>
    </location>
    <ligand>
        <name>Ca(2+)</name>
        <dbReference type="ChEBI" id="CHEBI:29108"/>
        <label>3</label>
    </ligand>
</feature>
<dbReference type="Pfam" id="PF01471">
    <property type="entry name" value="PG_binding_1"/>
    <property type="match status" value="1"/>
</dbReference>
<proteinExistence type="inferred from homology"/>
<feature type="signal peptide" evidence="13">
    <location>
        <begin position="1"/>
        <end position="28"/>
    </location>
</feature>
<name>A0A5N6QGS9_9ROSI</name>
<dbReference type="InterPro" id="IPR021190">
    <property type="entry name" value="Pept_M10A"/>
</dbReference>
<dbReference type="GO" id="GO:0030198">
    <property type="term" value="P:extracellular matrix organization"/>
    <property type="evidence" value="ECO:0007669"/>
    <property type="project" value="TreeGrafter"/>
</dbReference>
<dbReference type="GO" id="GO:0030574">
    <property type="term" value="P:collagen catabolic process"/>
    <property type="evidence" value="ECO:0007669"/>
    <property type="project" value="TreeGrafter"/>
</dbReference>